<reference evidence="8 9" key="1">
    <citation type="submission" date="2024-06" db="EMBL/GenBank/DDBJ databases">
        <authorList>
            <person name="Kraege A."/>
            <person name="Thomma B."/>
        </authorList>
    </citation>
    <scope>NUCLEOTIDE SEQUENCE [LARGE SCALE GENOMIC DNA]</scope>
</reference>
<dbReference type="SUPFAM" id="SSF53137">
    <property type="entry name" value="Translational machinery components"/>
    <property type="match status" value="1"/>
</dbReference>
<dbReference type="Gene3D" id="3.30.420.60">
    <property type="entry name" value="eRF1 domain 2"/>
    <property type="match status" value="1"/>
</dbReference>
<evidence type="ECO:0000256" key="1">
    <source>
        <dbReference type="ARBA" id="ARBA00001968"/>
    </source>
</evidence>
<evidence type="ECO:0000256" key="6">
    <source>
        <dbReference type="RuleBase" id="RU362019"/>
    </source>
</evidence>
<dbReference type="InterPro" id="IPR005140">
    <property type="entry name" value="eRF1_Pelota-like_N"/>
</dbReference>
<dbReference type="PANTHER" id="PTHR10853">
    <property type="entry name" value="PELOTA"/>
    <property type="match status" value="1"/>
</dbReference>
<evidence type="ECO:0000256" key="4">
    <source>
        <dbReference type="ARBA" id="ARBA00022490"/>
    </source>
</evidence>
<evidence type="ECO:0000259" key="7">
    <source>
        <dbReference type="SMART" id="SM01194"/>
    </source>
</evidence>
<dbReference type="InterPro" id="IPR042226">
    <property type="entry name" value="eFR1_2_sf"/>
</dbReference>
<dbReference type="Gene3D" id="2.30.30.870">
    <property type="entry name" value="Pelota, domain A"/>
    <property type="match status" value="1"/>
</dbReference>
<dbReference type="SMART" id="SM01194">
    <property type="entry name" value="eRF1_1"/>
    <property type="match status" value="1"/>
</dbReference>
<evidence type="ECO:0000256" key="2">
    <source>
        <dbReference type="ARBA" id="ARBA00004496"/>
    </source>
</evidence>
<dbReference type="InterPro" id="IPR038069">
    <property type="entry name" value="Pelota/DOM34_N"/>
</dbReference>
<keyword evidence="9" id="KW-1185">Reference proteome</keyword>
<comment type="caution">
    <text evidence="8">The sequence shown here is derived from an EMBL/GenBank/DDBJ whole genome shotgun (WGS) entry which is preliminary data.</text>
</comment>
<dbReference type="EMBL" id="CAXHTA020000017">
    <property type="protein sequence ID" value="CAL5227732.1"/>
    <property type="molecule type" value="Genomic_DNA"/>
</dbReference>
<dbReference type="SUPFAM" id="SSF55315">
    <property type="entry name" value="L30e-like"/>
    <property type="match status" value="1"/>
</dbReference>
<dbReference type="InterPro" id="IPR005141">
    <property type="entry name" value="eRF1_2"/>
</dbReference>
<dbReference type="InterPro" id="IPR058547">
    <property type="entry name" value="Pelota_N"/>
</dbReference>
<dbReference type="SUPFAM" id="SSF159065">
    <property type="entry name" value="Dom34/Pelota N-terminal domain-like"/>
    <property type="match status" value="1"/>
</dbReference>
<dbReference type="NCBIfam" id="TIGR00111">
    <property type="entry name" value="pelota"/>
    <property type="match status" value="1"/>
</dbReference>
<gene>
    <name evidence="8" type="primary">g10747</name>
    <name evidence="8" type="ORF">VP750_LOCUS9638</name>
</gene>
<dbReference type="InterPro" id="IPR004405">
    <property type="entry name" value="TF_pelota"/>
</dbReference>
<name>A0ABP1G8T7_9CHLO</name>
<evidence type="ECO:0000256" key="3">
    <source>
        <dbReference type="ARBA" id="ARBA00009504"/>
    </source>
</evidence>
<keyword evidence="5 6" id="KW-0479">Metal-binding</keyword>
<comment type="similarity">
    <text evidence="3 6">Belongs to the eukaryotic release factor 1 family. Pelota subfamily.</text>
</comment>
<comment type="function">
    <text evidence="6">Component of the Pelota-HBS1L complex, a complex that recognizes stalled ribosomes and triggers the No-Go Decay (NGD) pathway. In the Pelota-HBS1L complex, pelo recognizes ribosomes stalled at the 3' end of an mRNA and engages stalled ribosomes by destabilizing mRNA in the mRNA channel.</text>
</comment>
<dbReference type="Pfam" id="PF26356">
    <property type="entry name" value="Pelota_N"/>
    <property type="match status" value="1"/>
</dbReference>
<keyword evidence="4 6" id="KW-0963">Cytoplasm</keyword>
<sequence>MRLVSRSYQKGCEGHAKLVPEEAEDMWHVYNLVRAGDKVTAVTFRKIAVHGAGGSESERVKIKLAISVEAVDFDPEGASLRLRGKNLTETEHVKLGAYHTVELEPQRPFTLEKQAWDAIDIERIRQSTDPALSADLAAVLITEGLAHVCLVGSSTTVQKAKIESSIPRKRGAAAAGYDKALQSFFNKVYAAVERHVDWNIVRCLVIAGPGFMKDQFKEYLHAEAVRRDTRDLILNKTKIVVAQASSAYKHSLREVLGSPGIAGSIKDTKAAQEVAALQAFHAMLGQDSARAFYGPGHVRAAHELGAIQTLLISDTLFRVNNVAKRKAYAALVDGVKDTGGDALILSGAHVSGEQLDQLSGIAAILRFPLPDLEDAELDPDL</sequence>
<feature type="domain" description="eRF1/Pelota-like N-terminal" evidence="7">
    <location>
        <begin position="1"/>
        <end position="129"/>
    </location>
</feature>
<dbReference type="PANTHER" id="PTHR10853:SF0">
    <property type="entry name" value="PROTEIN PELOTA HOMOLOG"/>
    <property type="match status" value="1"/>
</dbReference>
<dbReference type="Pfam" id="PF03465">
    <property type="entry name" value="eRF1_3"/>
    <property type="match status" value="1"/>
</dbReference>
<protein>
    <recommendedName>
        <fullName evidence="6">Protein pelota homolog</fullName>
    </recommendedName>
</protein>
<comment type="cofactor">
    <cofactor evidence="1 6">
        <name>a divalent metal cation</name>
        <dbReference type="ChEBI" id="CHEBI:60240"/>
    </cofactor>
</comment>
<dbReference type="Gene3D" id="3.30.1330.30">
    <property type="match status" value="1"/>
</dbReference>
<dbReference type="Proteomes" id="UP001497392">
    <property type="component" value="Unassembled WGS sequence"/>
</dbReference>
<evidence type="ECO:0000313" key="8">
    <source>
        <dbReference type="EMBL" id="CAL5227732.1"/>
    </source>
</evidence>
<evidence type="ECO:0000256" key="5">
    <source>
        <dbReference type="ARBA" id="ARBA00022723"/>
    </source>
</evidence>
<accession>A0ABP1G8T7</accession>
<organism evidence="8 9">
    <name type="scientific">Coccomyxa viridis</name>
    <dbReference type="NCBI Taxonomy" id="1274662"/>
    <lineage>
        <taxon>Eukaryota</taxon>
        <taxon>Viridiplantae</taxon>
        <taxon>Chlorophyta</taxon>
        <taxon>core chlorophytes</taxon>
        <taxon>Trebouxiophyceae</taxon>
        <taxon>Trebouxiophyceae incertae sedis</taxon>
        <taxon>Coccomyxaceae</taxon>
        <taxon>Coccomyxa</taxon>
    </lineage>
</organism>
<evidence type="ECO:0000313" key="9">
    <source>
        <dbReference type="Proteomes" id="UP001497392"/>
    </source>
</evidence>
<dbReference type="InterPro" id="IPR029064">
    <property type="entry name" value="Ribosomal_eL30-like_sf"/>
</dbReference>
<dbReference type="InterPro" id="IPR005142">
    <property type="entry name" value="eRF1_3"/>
</dbReference>
<proteinExistence type="inferred from homology"/>
<comment type="subcellular location">
    <subcellularLocation>
        <location evidence="2 6">Cytoplasm</location>
    </subcellularLocation>
</comment>
<dbReference type="Pfam" id="PF03464">
    <property type="entry name" value="eRF1_2"/>
    <property type="match status" value="1"/>
</dbReference>